<dbReference type="GO" id="GO:0003677">
    <property type="term" value="F:DNA binding"/>
    <property type="evidence" value="ECO:0007669"/>
    <property type="project" value="TreeGrafter"/>
</dbReference>
<dbReference type="Gene3D" id="3.40.50.720">
    <property type="entry name" value="NAD(P)-binding Rossmann-like Domain"/>
    <property type="match status" value="1"/>
</dbReference>
<dbReference type="Pfam" id="PF21761">
    <property type="entry name" value="RedAm-like_C"/>
    <property type="match status" value="1"/>
</dbReference>
<feature type="domain" description="NADPH-dependent reductive aminase-like C-terminal" evidence="2">
    <location>
        <begin position="170"/>
        <end position="302"/>
    </location>
</feature>
<dbReference type="InterPro" id="IPR006115">
    <property type="entry name" value="6PGDH_NADP-bd"/>
</dbReference>
<reference evidence="3" key="1">
    <citation type="journal article" date="2020" name="Stud. Mycol.">
        <title>101 Dothideomycetes genomes: a test case for predicting lifestyles and emergence of pathogens.</title>
        <authorList>
            <person name="Haridas S."/>
            <person name="Albert R."/>
            <person name="Binder M."/>
            <person name="Bloem J."/>
            <person name="Labutti K."/>
            <person name="Salamov A."/>
            <person name="Andreopoulos B."/>
            <person name="Baker S."/>
            <person name="Barry K."/>
            <person name="Bills G."/>
            <person name="Bluhm B."/>
            <person name="Cannon C."/>
            <person name="Castanera R."/>
            <person name="Culley D."/>
            <person name="Daum C."/>
            <person name="Ezra D."/>
            <person name="Gonzalez J."/>
            <person name="Henrissat B."/>
            <person name="Kuo A."/>
            <person name="Liang C."/>
            <person name="Lipzen A."/>
            <person name="Lutzoni F."/>
            <person name="Magnuson J."/>
            <person name="Mondo S."/>
            <person name="Nolan M."/>
            <person name="Ohm R."/>
            <person name="Pangilinan J."/>
            <person name="Park H.-J."/>
            <person name="Ramirez L."/>
            <person name="Alfaro M."/>
            <person name="Sun H."/>
            <person name="Tritt A."/>
            <person name="Yoshinaga Y."/>
            <person name="Zwiers L.-H."/>
            <person name="Turgeon B."/>
            <person name="Goodwin S."/>
            <person name="Spatafora J."/>
            <person name="Crous P."/>
            <person name="Grigoriev I."/>
        </authorList>
    </citation>
    <scope>NUCLEOTIDE SEQUENCE</scope>
    <source>
        <strain evidence="3">ATCC 36951</strain>
    </source>
</reference>
<gene>
    <name evidence="3" type="ORF">M409DRAFT_60517</name>
</gene>
<dbReference type="GO" id="GO:0050661">
    <property type="term" value="F:NADP binding"/>
    <property type="evidence" value="ECO:0007669"/>
    <property type="project" value="InterPro"/>
</dbReference>
<dbReference type="GO" id="GO:0031491">
    <property type="term" value="F:nucleosome binding"/>
    <property type="evidence" value="ECO:0007669"/>
    <property type="project" value="TreeGrafter"/>
</dbReference>
<dbReference type="OrthoDB" id="435038at2759"/>
<accession>A0A6A6C0Q5</accession>
<sequence length="307" mass="32642">MGIATPQQDITVLGLGAMGSALALAFRKAGLETHVWNRTVDRPGVKAVLADGGQLKDTAASALEASSLIIVCLYDYESIYSVLSTASKEEFASKTIVNLTNGTPSEARAMSSWMREREVLQYFDGAIMNTPQHVGTPHAFVLISGEDEQAFDTISTTLRSIGRLDFLGSEPGAAALYDSVLLAGMYGMFGGTLTAIALLSKASSPREKGTPAVSTAAVIAEKLIPMLQALLPSLVETAEYFDAKDWRGHPANNSVQEGGLRNILATCEDEGVDAGLLRYHHEMFGEALKDGRGEEGMAGLVRDLVGE</sequence>
<dbReference type="SUPFAM" id="SSF51735">
    <property type="entry name" value="NAD(P)-binding Rossmann-fold domains"/>
    <property type="match status" value="1"/>
</dbReference>
<evidence type="ECO:0000313" key="3">
    <source>
        <dbReference type="EMBL" id="KAF2159740.1"/>
    </source>
</evidence>
<dbReference type="InterPro" id="IPR036291">
    <property type="entry name" value="NAD(P)-bd_dom_sf"/>
</dbReference>
<dbReference type="AlphaFoldDB" id="A0A6A6C0Q5"/>
<dbReference type="Proteomes" id="UP000799537">
    <property type="component" value="Unassembled WGS sequence"/>
</dbReference>
<dbReference type="GO" id="GO:0140673">
    <property type="term" value="P:transcription elongation-coupled chromatin remodeling"/>
    <property type="evidence" value="ECO:0007669"/>
    <property type="project" value="TreeGrafter"/>
</dbReference>
<dbReference type="EMBL" id="ML993633">
    <property type="protein sequence ID" value="KAF2159740.1"/>
    <property type="molecule type" value="Genomic_DNA"/>
</dbReference>
<dbReference type="Pfam" id="PF03446">
    <property type="entry name" value="NAD_binding_2"/>
    <property type="match status" value="1"/>
</dbReference>
<dbReference type="GO" id="GO:0000785">
    <property type="term" value="C:chromatin"/>
    <property type="evidence" value="ECO:0007669"/>
    <property type="project" value="TreeGrafter"/>
</dbReference>
<evidence type="ECO:0000259" key="2">
    <source>
        <dbReference type="Pfam" id="PF21761"/>
    </source>
</evidence>
<dbReference type="PANTHER" id="PTHR43580">
    <property type="entry name" value="OXIDOREDUCTASE GLYR1-RELATED"/>
    <property type="match status" value="1"/>
</dbReference>
<name>A0A6A6C0Q5_ZASCE</name>
<proteinExistence type="predicted"/>
<evidence type="ECO:0000313" key="4">
    <source>
        <dbReference type="Proteomes" id="UP000799537"/>
    </source>
</evidence>
<organism evidence="3 4">
    <name type="scientific">Zasmidium cellare ATCC 36951</name>
    <dbReference type="NCBI Taxonomy" id="1080233"/>
    <lineage>
        <taxon>Eukaryota</taxon>
        <taxon>Fungi</taxon>
        <taxon>Dikarya</taxon>
        <taxon>Ascomycota</taxon>
        <taxon>Pezizomycotina</taxon>
        <taxon>Dothideomycetes</taxon>
        <taxon>Dothideomycetidae</taxon>
        <taxon>Mycosphaerellales</taxon>
        <taxon>Mycosphaerellaceae</taxon>
        <taxon>Zasmidium</taxon>
    </lineage>
</organism>
<feature type="domain" description="6-phosphogluconate dehydrogenase NADP-binding" evidence="1">
    <location>
        <begin position="9"/>
        <end position="163"/>
    </location>
</feature>
<evidence type="ECO:0000259" key="1">
    <source>
        <dbReference type="Pfam" id="PF03446"/>
    </source>
</evidence>
<dbReference type="InterPro" id="IPR013328">
    <property type="entry name" value="6PGD_dom2"/>
</dbReference>
<dbReference type="InterPro" id="IPR051265">
    <property type="entry name" value="HIBADH-related_NP60_sf"/>
</dbReference>
<dbReference type="PANTHER" id="PTHR43580:SF2">
    <property type="entry name" value="CYTOKINE-LIKE NUCLEAR FACTOR N-PAC"/>
    <property type="match status" value="1"/>
</dbReference>
<dbReference type="InterPro" id="IPR048666">
    <property type="entry name" value="RedAm-like_C"/>
</dbReference>
<protein>
    <submittedName>
        <fullName evidence="3">Uncharacterized protein</fullName>
    </submittedName>
</protein>
<dbReference type="GeneID" id="54567775"/>
<keyword evidence="4" id="KW-1185">Reference proteome</keyword>
<dbReference type="GO" id="GO:0016491">
    <property type="term" value="F:oxidoreductase activity"/>
    <property type="evidence" value="ECO:0007669"/>
    <property type="project" value="UniProtKB-KW"/>
</dbReference>
<dbReference type="Gene3D" id="1.10.1040.10">
    <property type="entry name" value="N-(1-d-carboxylethyl)-l-norvaline Dehydrogenase, domain 2"/>
    <property type="match status" value="1"/>
</dbReference>
<dbReference type="RefSeq" id="XP_033660629.1">
    <property type="nucleotide sequence ID" value="XM_033814503.1"/>
</dbReference>